<dbReference type="eggNOG" id="COG4334">
    <property type="taxonomic scope" value="Bacteria"/>
</dbReference>
<sequence>MSEKTWTTKEIQNFAKADDFQVSPFYADGITYGTPTWIWSVVTNGKLFIRAWNGQNSSWYNSAIKQKAGRVFLDGLNHEVIFKKLNDNEVNTLVDQEYEKKYQGSAYLPPMVQAGPKSSTIEVIPR</sequence>
<name>A0A0R1SCF7_9LACO</name>
<dbReference type="EMBL" id="AZFA01000018">
    <property type="protein sequence ID" value="KRL66222.1"/>
    <property type="molecule type" value="Genomic_DNA"/>
</dbReference>
<organism evidence="1 2">
    <name type="scientific">Companilactobacillus versmoldensis DSM 14857 = KCTC 3814</name>
    <dbReference type="NCBI Taxonomy" id="1423815"/>
    <lineage>
        <taxon>Bacteria</taxon>
        <taxon>Bacillati</taxon>
        <taxon>Bacillota</taxon>
        <taxon>Bacilli</taxon>
        <taxon>Lactobacillales</taxon>
        <taxon>Lactobacillaceae</taxon>
        <taxon>Companilactobacillus</taxon>
    </lineage>
</organism>
<protein>
    <recommendedName>
        <fullName evidence="3">DUF2255 family protein</fullName>
    </recommendedName>
</protein>
<evidence type="ECO:0008006" key="3">
    <source>
        <dbReference type="Google" id="ProtNLM"/>
    </source>
</evidence>
<dbReference type="InterPro" id="IPR016888">
    <property type="entry name" value="UCP028498"/>
</dbReference>
<reference evidence="1 2" key="1">
    <citation type="journal article" date="2015" name="Genome Announc.">
        <title>Expanding the biotechnology potential of lactobacilli through comparative genomics of 213 strains and associated genera.</title>
        <authorList>
            <person name="Sun Z."/>
            <person name="Harris H.M."/>
            <person name="McCann A."/>
            <person name="Guo C."/>
            <person name="Argimon S."/>
            <person name="Zhang W."/>
            <person name="Yang X."/>
            <person name="Jeffery I.B."/>
            <person name="Cooney J.C."/>
            <person name="Kagawa T.F."/>
            <person name="Liu W."/>
            <person name="Song Y."/>
            <person name="Salvetti E."/>
            <person name="Wrobel A."/>
            <person name="Rasinkangas P."/>
            <person name="Parkhill J."/>
            <person name="Rea M.C."/>
            <person name="O'Sullivan O."/>
            <person name="Ritari J."/>
            <person name="Douillard F.P."/>
            <person name="Paul Ross R."/>
            <person name="Yang R."/>
            <person name="Briner A.E."/>
            <person name="Felis G.E."/>
            <person name="de Vos W.M."/>
            <person name="Barrangou R."/>
            <person name="Klaenhammer T.R."/>
            <person name="Caufield P.W."/>
            <person name="Cui Y."/>
            <person name="Zhang H."/>
            <person name="O'Toole P.W."/>
        </authorList>
    </citation>
    <scope>NUCLEOTIDE SEQUENCE [LARGE SCALE GENOMIC DNA]</scope>
    <source>
        <strain evidence="1 2">DSM 14857</strain>
    </source>
</reference>
<keyword evidence="2" id="KW-1185">Reference proteome</keyword>
<gene>
    <name evidence="1" type="ORF">FC27_GL000766</name>
</gene>
<accession>A0A0R1SCF7</accession>
<evidence type="ECO:0000313" key="1">
    <source>
        <dbReference type="EMBL" id="KRL66222.1"/>
    </source>
</evidence>
<comment type="caution">
    <text evidence="1">The sequence shown here is derived from an EMBL/GenBank/DDBJ whole genome shotgun (WGS) entry which is preliminary data.</text>
</comment>
<dbReference type="AlphaFoldDB" id="A0A0R1SCF7"/>
<evidence type="ECO:0000313" key="2">
    <source>
        <dbReference type="Proteomes" id="UP000051647"/>
    </source>
</evidence>
<dbReference type="Pfam" id="PF10012">
    <property type="entry name" value="DUF2255"/>
    <property type="match status" value="1"/>
</dbReference>
<proteinExistence type="predicted"/>
<dbReference type="PATRIC" id="fig|1423815.3.peg.775"/>
<dbReference type="OrthoDB" id="162563at2"/>
<dbReference type="STRING" id="1423815.FC27_GL000766"/>
<dbReference type="Proteomes" id="UP000051647">
    <property type="component" value="Unassembled WGS sequence"/>
</dbReference>
<dbReference type="RefSeq" id="WP_010623492.1">
    <property type="nucleotide sequence ID" value="NZ_AZFA01000018.1"/>
</dbReference>